<protein>
    <recommendedName>
        <fullName evidence="1">Ubiquitin-like domain-containing protein</fullName>
    </recommendedName>
</protein>
<dbReference type="InterPro" id="IPR000626">
    <property type="entry name" value="Ubiquitin-like_dom"/>
</dbReference>
<name>L7FNX2_ENTIV</name>
<feature type="domain" description="Ubiquitin-like" evidence="1">
    <location>
        <begin position="84"/>
        <end position="154"/>
    </location>
</feature>
<reference evidence="2 3" key="1">
    <citation type="submission" date="2012-10" db="EMBL/GenBank/DDBJ databases">
        <authorList>
            <person name="Zafar N."/>
            <person name="Inman J."/>
            <person name="Hall N."/>
            <person name="Lorenzi H."/>
            <person name="Caler E."/>
        </authorList>
    </citation>
    <scope>NUCLEOTIDE SEQUENCE [LARGE SCALE GENOMIC DNA]</scope>
    <source>
        <strain evidence="2 3">IP1</strain>
    </source>
</reference>
<proteinExistence type="predicted"/>
<accession>L7FNX2</accession>
<sequence length="359" mass="41894">MVSTLDSFHMMLVCKYFQSFDDFIQVMSVSKKYNNIVTKLNYNPIPLTEKTMRHFSQLETLHVYTHGDPIFIERSFNARVYHYMKINVQTLVKTTVVYVHNLATVLDLKTEIEKSEYCPTCRQRIVFNKNLLQNDVKLKDVGIANESTVLLALSPLEKPIILLYDSNASEETNSKQKVDIQIKLNNTTFSCLYPTPQYIDEHNKKCVWSAFYASKQHNKLLKDHKEDDNLIIEVNGNKYEYLFWEGETHTTFDGQKYVANNIEGVREVLERLGLNLREQNDFIVYWVKTLVKYKKIGITVCDVQYENEAKLSISGFENGIRVFLQFFEADGLILKSVNELEKRQRPIGKYFVEWGASLI</sequence>
<dbReference type="AlphaFoldDB" id="L7FNX2"/>
<organism evidence="2 3">
    <name type="scientific">Entamoeba invadens IP1</name>
    <dbReference type="NCBI Taxonomy" id="370355"/>
    <lineage>
        <taxon>Eukaryota</taxon>
        <taxon>Amoebozoa</taxon>
        <taxon>Evosea</taxon>
        <taxon>Archamoebae</taxon>
        <taxon>Mastigamoebida</taxon>
        <taxon>Entamoebidae</taxon>
        <taxon>Entamoeba</taxon>
    </lineage>
</organism>
<dbReference type="OrthoDB" id="28149at2759"/>
<dbReference type="Proteomes" id="UP000014680">
    <property type="component" value="Unassembled WGS sequence"/>
</dbReference>
<dbReference type="VEuPathDB" id="AmoebaDB:EIN_263560"/>
<dbReference type="InterPro" id="IPR029071">
    <property type="entry name" value="Ubiquitin-like_domsf"/>
</dbReference>
<gene>
    <name evidence="2" type="ORF">EIN_263560</name>
</gene>
<dbReference type="GeneID" id="14891937"/>
<evidence type="ECO:0000259" key="1">
    <source>
        <dbReference type="PROSITE" id="PS50053"/>
    </source>
</evidence>
<evidence type="ECO:0000313" key="2">
    <source>
        <dbReference type="EMBL" id="ELP92962.1"/>
    </source>
</evidence>
<dbReference type="PROSITE" id="PS50053">
    <property type="entry name" value="UBIQUITIN_2"/>
    <property type="match status" value="1"/>
</dbReference>
<dbReference type="Gene3D" id="3.10.20.90">
    <property type="entry name" value="Phosphatidylinositol 3-kinase Catalytic Subunit, Chain A, domain 1"/>
    <property type="match status" value="1"/>
</dbReference>
<dbReference type="Pfam" id="PF00240">
    <property type="entry name" value="ubiquitin"/>
    <property type="match status" value="1"/>
</dbReference>
<keyword evidence="3" id="KW-1185">Reference proteome</keyword>
<dbReference type="SMART" id="SM00213">
    <property type="entry name" value="UBQ"/>
    <property type="match status" value="1"/>
</dbReference>
<evidence type="ECO:0000313" key="3">
    <source>
        <dbReference type="Proteomes" id="UP000014680"/>
    </source>
</evidence>
<dbReference type="EMBL" id="KB206296">
    <property type="protein sequence ID" value="ELP92962.1"/>
    <property type="molecule type" value="Genomic_DNA"/>
</dbReference>
<dbReference type="RefSeq" id="XP_004259733.1">
    <property type="nucleotide sequence ID" value="XM_004259685.1"/>
</dbReference>
<dbReference type="SUPFAM" id="SSF54236">
    <property type="entry name" value="Ubiquitin-like"/>
    <property type="match status" value="1"/>
</dbReference>
<dbReference type="KEGG" id="eiv:EIN_263560"/>
<dbReference type="CDD" id="cd17039">
    <property type="entry name" value="Ubl_ubiquitin_like"/>
    <property type="match status" value="1"/>
</dbReference>
<dbReference type="OMA" id="HEKIVFP"/>